<evidence type="ECO:0000313" key="14">
    <source>
        <dbReference type="Proteomes" id="UP000241769"/>
    </source>
</evidence>
<keyword evidence="9" id="KW-0012">Acyltransferase</keyword>
<comment type="subcellular location">
    <subcellularLocation>
        <location evidence="2">Cytoplasm</location>
    </subcellularLocation>
    <subcellularLocation>
        <location evidence="1">Nucleus</location>
    </subcellularLocation>
</comment>
<dbReference type="PANTHER" id="PTHR20531">
    <property type="entry name" value="N-ALPHA-ACETYLTRANSFERASE 40"/>
    <property type="match status" value="1"/>
</dbReference>
<evidence type="ECO:0000256" key="3">
    <source>
        <dbReference type="ARBA" id="ARBA00008870"/>
    </source>
</evidence>
<dbReference type="OrthoDB" id="424551at2759"/>
<organism evidence="13 14">
    <name type="scientific">Planoprotostelium fungivorum</name>
    <dbReference type="NCBI Taxonomy" id="1890364"/>
    <lineage>
        <taxon>Eukaryota</taxon>
        <taxon>Amoebozoa</taxon>
        <taxon>Evosea</taxon>
        <taxon>Variosea</taxon>
        <taxon>Cavosteliida</taxon>
        <taxon>Cavosteliaceae</taxon>
        <taxon>Planoprotostelium</taxon>
    </lineage>
</organism>
<name>A0A2P6NLI8_9EUKA</name>
<gene>
    <name evidence="13" type="ORF">PROFUN_07471</name>
</gene>
<dbReference type="InterPro" id="IPR000182">
    <property type="entry name" value="GNAT_dom"/>
</dbReference>
<dbReference type="InterPro" id="IPR016181">
    <property type="entry name" value="Acyl_CoA_acyltransferase"/>
</dbReference>
<comment type="catalytic activity">
    <reaction evidence="11">
        <text>N-terminal L-seryl-[histone H4] + acetyl-CoA = N-terminal N(alpha)-acetyl-L-seryl-[histone H4] + CoA + H(+)</text>
        <dbReference type="Rhea" id="RHEA:50596"/>
        <dbReference type="Rhea" id="RHEA-COMP:12740"/>
        <dbReference type="Rhea" id="RHEA-COMP:12743"/>
        <dbReference type="ChEBI" id="CHEBI:15378"/>
        <dbReference type="ChEBI" id="CHEBI:57287"/>
        <dbReference type="ChEBI" id="CHEBI:57288"/>
        <dbReference type="ChEBI" id="CHEBI:64738"/>
        <dbReference type="ChEBI" id="CHEBI:83690"/>
        <dbReference type="EC" id="2.3.1.257"/>
    </reaction>
</comment>
<evidence type="ECO:0000313" key="13">
    <source>
        <dbReference type="EMBL" id="PRP84817.1"/>
    </source>
</evidence>
<dbReference type="InterPro" id="IPR039949">
    <property type="entry name" value="NAA40"/>
</dbReference>
<dbReference type="GO" id="GO:0005737">
    <property type="term" value="C:cytoplasm"/>
    <property type="evidence" value="ECO:0007669"/>
    <property type="project" value="UniProtKB-SubCell"/>
</dbReference>
<evidence type="ECO:0000256" key="6">
    <source>
        <dbReference type="ARBA" id="ARBA00022490"/>
    </source>
</evidence>
<evidence type="ECO:0000256" key="2">
    <source>
        <dbReference type="ARBA" id="ARBA00004496"/>
    </source>
</evidence>
<dbReference type="InParanoid" id="A0A2P6NLI8"/>
<evidence type="ECO:0000256" key="8">
    <source>
        <dbReference type="ARBA" id="ARBA00023242"/>
    </source>
</evidence>
<proteinExistence type="inferred from homology"/>
<keyword evidence="8" id="KW-0539">Nucleus</keyword>
<comment type="similarity">
    <text evidence="3">Belongs to the acetyltransferase family. NAA40 subfamily.</text>
</comment>
<accession>A0A2P6NLI8</accession>
<dbReference type="Proteomes" id="UP000241769">
    <property type="component" value="Unassembled WGS sequence"/>
</dbReference>
<evidence type="ECO:0000256" key="5">
    <source>
        <dbReference type="ARBA" id="ARBA00015043"/>
    </source>
</evidence>
<dbReference type="GO" id="GO:0005634">
    <property type="term" value="C:nucleus"/>
    <property type="evidence" value="ECO:0007669"/>
    <property type="project" value="UniProtKB-SubCell"/>
</dbReference>
<protein>
    <recommendedName>
        <fullName evidence="5">N-alpha-acetyltransferase 40</fullName>
        <ecNumber evidence="4">2.3.1.257</ecNumber>
    </recommendedName>
</protein>
<sequence length="214" mass="24843">MVTSKAKGKPSASAIKRLLTSKKLTTANQLNSLLEDQKLEVEGHQYTLRCTRDLAPTTLDRVFDLFKENMREMYERSKWGYNETKLKNEYRDKDSRFLIVTEDGNDNLCGFCHFQFVEEDEHRAVAYCLDIQISKSSQGRGLGRWILEKLFEIGKKAEMEAVMLTCFKFNEPALRFYRDRQGLSRFETDENCPSVCDSSAPLSYDYVILSKKIQ</sequence>
<comment type="caution">
    <text evidence="13">The sequence shown here is derived from an EMBL/GenBank/DDBJ whole genome shotgun (WGS) entry which is preliminary data.</text>
</comment>
<dbReference type="EC" id="2.3.1.257" evidence="4"/>
<evidence type="ECO:0000256" key="11">
    <source>
        <dbReference type="ARBA" id="ARBA00049524"/>
    </source>
</evidence>
<dbReference type="PROSITE" id="PS51186">
    <property type="entry name" value="GNAT"/>
    <property type="match status" value="1"/>
</dbReference>
<evidence type="ECO:0000256" key="9">
    <source>
        <dbReference type="ARBA" id="ARBA00023315"/>
    </source>
</evidence>
<keyword evidence="7" id="KW-0808">Transferase</keyword>
<dbReference type="CDD" id="cd04301">
    <property type="entry name" value="NAT_SF"/>
    <property type="match status" value="1"/>
</dbReference>
<dbReference type="Gene3D" id="3.40.630.30">
    <property type="match status" value="1"/>
</dbReference>
<evidence type="ECO:0000256" key="7">
    <source>
        <dbReference type="ARBA" id="ARBA00022679"/>
    </source>
</evidence>
<dbReference type="GO" id="GO:0043998">
    <property type="term" value="F:histone H2A acetyltransferase activity"/>
    <property type="evidence" value="ECO:0007669"/>
    <property type="project" value="InterPro"/>
</dbReference>
<evidence type="ECO:0000256" key="1">
    <source>
        <dbReference type="ARBA" id="ARBA00004123"/>
    </source>
</evidence>
<dbReference type="SUPFAM" id="SSF55729">
    <property type="entry name" value="Acyl-CoA N-acyltransferases (Nat)"/>
    <property type="match status" value="1"/>
</dbReference>
<keyword evidence="6" id="KW-0963">Cytoplasm</keyword>
<dbReference type="Pfam" id="PF00583">
    <property type="entry name" value="Acetyltransf_1"/>
    <property type="match status" value="1"/>
</dbReference>
<dbReference type="GO" id="GO:1990189">
    <property type="term" value="F:protein N-terminal-serine acetyltransferase activity"/>
    <property type="evidence" value="ECO:0007669"/>
    <property type="project" value="UniProtKB-EC"/>
</dbReference>
<dbReference type="EMBL" id="MDYQ01000056">
    <property type="protein sequence ID" value="PRP84817.1"/>
    <property type="molecule type" value="Genomic_DNA"/>
</dbReference>
<reference evidence="13 14" key="1">
    <citation type="journal article" date="2018" name="Genome Biol. Evol.">
        <title>Multiple Roots of Fruiting Body Formation in Amoebozoa.</title>
        <authorList>
            <person name="Hillmann F."/>
            <person name="Forbes G."/>
            <person name="Novohradska S."/>
            <person name="Ferling I."/>
            <person name="Riege K."/>
            <person name="Groth M."/>
            <person name="Westermann M."/>
            <person name="Marz M."/>
            <person name="Spaller T."/>
            <person name="Winckler T."/>
            <person name="Schaap P."/>
            <person name="Glockner G."/>
        </authorList>
    </citation>
    <scope>NUCLEOTIDE SEQUENCE [LARGE SCALE GENOMIC DNA]</scope>
    <source>
        <strain evidence="13 14">Jena</strain>
    </source>
</reference>
<dbReference type="PANTHER" id="PTHR20531:SF1">
    <property type="entry name" value="N-ALPHA-ACETYLTRANSFERASE 40"/>
    <property type="match status" value="1"/>
</dbReference>
<dbReference type="GO" id="GO:0010485">
    <property type="term" value="F:histone H4 acetyltransferase activity"/>
    <property type="evidence" value="ECO:0007669"/>
    <property type="project" value="InterPro"/>
</dbReference>
<feature type="domain" description="N-acetyltransferase" evidence="12">
    <location>
        <begin position="49"/>
        <end position="214"/>
    </location>
</feature>
<evidence type="ECO:0000259" key="12">
    <source>
        <dbReference type="PROSITE" id="PS51186"/>
    </source>
</evidence>
<keyword evidence="14" id="KW-1185">Reference proteome</keyword>
<dbReference type="STRING" id="1890364.A0A2P6NLI8"/>
<dbReference type="AlphaFoldDB" id="A0A2P6NLI8"/>
<evidence type="ECO:0000256" key="10">
    <source>
        <dbReference type="ARBA" id="ARBA00047821"/>
    </source>
</evidence>
<comment type="catalytic activity">
    <reaction evidence="10">
        <text>N-terminal L-seryl-[histone H2A] + acetyl-CoA = N-terminal N(alpha)-acetyl-L-seryl-[histone H2A] + CoA + H(+)</text>
        <dbReference type="Rhea" id="RHEA:50600"/>
        <dbReference type="Rhea" id="RHEA-COMP:12742"/>
        <dbReference type="Rhea" id="RHEA-COMP:12744"/>
        <dbReference type="ChEBI" id="CHEBI:15378"/>
        <dbReference type="ChEBI" id="CHEBI:57287"/>
        <dbReference type="ChEBI" id="CHEBI:57288"/>
        <dbReference type="ChEBI" id="CHEBI:64738"/>
        <dbReference type="ChEBI" id="CHEBI:83690"/>
        <dbReference type="EC" id="2.3.1.257"/>
    </reaction>
</comment>
<evidence type="ECO:0000256" key="4">
    <source>
        <dbReference type="ARBA" id="ARBA00012950"/>
    </source>
</evidence>